<dbReference type="AlphaFoldDB" id="A0A067FPE4"/>
<protein>
    <submittedName>
        <fullName evidence="1">Uncharacterized protein</fullName>
    </submittedName>
</protein>
<evidence type="ECO:0000313" key="1">
    <source>
        <dbReference type="EMBL" id="KDO65322.1"/>
    </source>
</evidence>
<evidence type="ECO:0000313" key="2">
    <source>
        <dbReference type="Proteomes" id="UP000027120"/>
    </source>
</evidence>
<name>A0A067FPE4_CITSI</name>
<keyword evidence="2" id="KW-1185">Reference proteome</keyword>
<reference evidence="1 2" key="1">
    <citation type="submission" date="2014-04" db="EMBL/GenBank/DDBJ databases">
        <authorList>
            <consortium name="International Citrus Genome Consortium"/>
            <person name="Gmitter F."/>
            <person name="Chen C."/>
            <person name="Farmerie W."/>
            <person name="Harkins T."/>
            <person name="Desany B."/>
            <person name="Mohiuddin M."/>
            <person name="Kodira C."/>
            <person name="Borodovsky M."/>
            <person name="Lomsadze A."/>
            <person name="Burns P."/>
            <person name="Jenkins J."/>
            <person name="Prochnik S."/>
            <person name="Shu S."/>
            <person name="Chapman J."/>
            <person name="Pitluck S."/>
            <person name="Schmutz J."/>
            <person name="Rokhsar D."/>
        </authorList>
    </citation>
    <scope>NUCLEOTIDE SEQUENCE</scope>
</reference>
<organism evidence="1 2">
    <name type="scientific">Citrus sinensis</name>
    <name type="common">Sweet orange</name>
    <name type="synonym">Citrus aurantium var. sinensis</name>
    <dbReference type="NCBI Taxonomy" id="2711"/>
    <lineage>
        <taxon>Eukaryota</taxon>
        <taxon>Viridiplantae</taxon>
        <taxon>Streptophyta</taxon>
        <taxon>Embryophyta</taxon>
        <taxon>Tracheophyta</taxon>
        <taxon>Spermatophyta</taxon>
        <taxon>Magnoliopsida</taxon>
        <taxon>eudicotyledons</taxon>
        <taxon>Gunneridae</taxon>
        <taxon>Pentapetalae</taxon>
        <taxon>rosids</taxon>
        <taxon>malvids</taxon>
        <taxon>Sapindales</taxon>
        <taxon>Rutaceae</taxon>
        <taxon>Aurantioideae</taxon>
        <taxon>Citrus</taxon>
    </lineage>
</organism>
<gene>
    <name evidence="1" type="ORF">CISIN_1g033162mg</name>
</gene>
<dbReference type="Proteomes" id="UP000027120">
    <property type="component" value="Unassembled WGS sequence"/>
</dbReference>
<proteinExistence type="predicted"/>
<dbReference type="EMBL" id="KK784903">
    <property type="protein sequence ID" value="KDO65322.1"/>
    <property type="molecule type" value="Genomic_DNA"/>
</dbReference>
<sequence>MHAIKQGTILCSRKYSSENGYRSMSKVNPFGNTQIAITHSTTKGQLTTSSPCSISTSRTLDTGKPCSLKPLLIITTRPPKHEWITTRLGVQLLLELPESETLEANSFWSSSRLELSSLILFLRSFT</sequence>
<accession>A0A067FPE4</accession>